<feature type="binding site" evidence="10">
    <location>
        <position position="167"/>
    </location>
    <ligand>
        <name>2-[(2R,5Z)-2-carboxy-4-methylthiazol-5(2H)-ylidene]ethyl phosphate</name>
        <dbReference type="ChEBI" id="CHEBI:62899"/>
    </ligand>
</feature>
<evidence type="ECO:0000256" key="3">
    <source>
        <dbReference type="ARBA" id="ARBA00022679"/>
    </source>
</evidence>
<reference evidence="14 15" key="1">
    <citation type="submission" date="2023-01" db="EMBL/GenBank/DDBJ databases">
        <title>Cultivation and genomic characterization of new, ubiquitous marine nitrite-oxidizing bacteria from the Nitrospirales.</title>
        <authorList>
            <person name="Mueller A.J."/>
            <person name="Daebeler A."/>
            <person name="Herbold C.W."/>
            <person name="Kirkegaard R.H."/>
            <person name="Daims H."/>
        </authorList>
    </citation>
    <scope>NUCLEOTIDE SEQUENCE [LARGE SCALE GENOMIC DNA]</scope>
    <source>
        <strain evidence="14 15">DK</strain>
    </source>
</reference>
<dbReference type="GO" id="GO:0009228">
    <property type="term" value="P:thiamine biosynthetic process"/>
    <property type="evidence" value="ECO:0007669"/>
    <property type="project" value="UniProtKB-KW"/>
</dbReference>
<dbReference type="InterPro" id="IPR036206">
    <property type="entry name" value="ThiamineP_synth_sf"/>
</dbReference>
<comment type="function">
    <text evidence="1 10">Condenses 4-methyl-5-(beta-hydroxyethyl)thiazole monophosphate (THZ-P) and 2-methyl-4-amino-5-hydroxymethyl pyrimidine pyrophosphate (HMP-PP) to form thiamine monophosphate (TMP).</text>
</comment>
<dbReference type="FunFam" id="3.20.20.70:FF:000096">
    <property type="entry name" value="Thiamine-phosphate synthase"/>
    <property type="match status" value="1"/>
</dbReference>
<dbReference type="AlphaFoldDB" id="A0AA96JUZ8"/>
<dbReference type="InterPro" id="IPR013785">
    <property type="entry name" value="Aldolase_TIM"/>
</dbReference>
<dbReference type="Proteomes" id="UP001302494">
    <property type="component" value="Chromosome"/>
</dbReference>
<dbReference type="GO" id="GO:0009229">
    <property type="term" value="P:thiamine diphosphate biosynthetic process"/>
    <property type="evidence" value="ECO:0007669"/>
    <property type="project" value="UniProtKB-UniRule"/>
</dbReference>
<dbReference type="EMBL" id="CP116968">
    <property type="protein sequence ID" value="WNM60465.1"/>
    <property type="molecule type" value="Genomic_DNA"/>
</dbReference>
<evidence type="ECO:0000313" key="15">
    <source>
        <dbReference type="Proteomes" id="UP001302494"/>
    </source>
</evidence>
<sequence length="208" mass="22596">MSSRILPRLYLLTDRHQTLHRPLSSVITEAVDAGVRMVQIREKDLTTRELTSLYQELGPLIKHHQGTILLNDRIDLVLALGADGVHLRTDSLPVSVARRLLGTGHLIGVSTHSVEEARVAEGEGADFIVLGPIFDTPSKRAYGPPLGIQILQETSRFLHLPIYAIGGIIPIKIPDVLSAGAYGVAVISSILQSPSIPDTTRELLARLS</sequence>
<comment type="pathway">
    <text evidence="2 10 12">Cofactor biosynthesis; thiamine diphosphate biosynthesis; thiamine phosphate from 4-amino-2-methyl-5-diphosphomethylpyrimidine and 4-methyl-5-(2-phosphoethyl)-thiazole: step 1/1.</text>
</comment>
<dbReference type="EC" id="2.5.1.3" evidence="10"/>
<evidence type="ECO:0000256" key="1">
    <source>
        <dbReference type="ARBA" id="ARBA00003814"/>
    </source>
</evidence>
<comment type="catalytic activity">
    <reaction evidence="8 10 11">
        <text>2-(2-carboxy-4-methylthiazol-5-yl)ethyl phosphate + 4-amino-2-methyl-5-(diphosphooxymethyl)pyrimidine + 2 H(+) = thiamine phosphate + CO2 + diphosphate</text>
        <dbReference type="Rhea" id="RHEA:47848"/>
        <dbReference type="ChEBI" id="CHEBI:15378"/>
        <dbReference type="ChEBI" id="CHEBI:16526"/>
        <dbReference type="ChEBI" id="CHEBI:33019"/>
        <dbReference type="ChEBI" id="CHEBI:37575"/>
        <dbReference type="ChEBI" id="CHEBI:57841"/>
        <dbReference type="ChEBI" id="CHEBI:62890"/>
        <dbReference type="EC" id="2.5.1.3"/>
    </reaction>
</comment>
<dbReference type="Gene3D" id="3.20.20.70">
    <property type="entry name" value="Aldolase class I"/>
    <property type="match status" value="1"/>
</dbReference>
<protein>
    <recommendedName>
        <fullName evidence="10">Thiamine-phosphate synthase</fullName>
        <shortName evidence="10">TP synthase</shortName>
        <shortName evidence="10">TPS</shortName>
        <ecNumber evidence="10">2.5.1.3</ecNumber>
    </recommendedName>
    <alternativeName>
        <fullName evidence="10">Thiamine-phosphate pyrophosphorylase</fullName>
        <shortName evidence="10">TMP pyrophosphorylase</shortName>
        <shortName evidence="10">TMP-PPase</shortName>
    </alternativeName>
</protein>
<evidence type="ECO:0000259" key="13">
    <source>
        <dbReference type="Pfam" id="PF02581"/>
    </source>
</evidence>
<dbReference type="GO" id="GO:0000287">
    <property type="term" value="F:magnesium ion binding"/>
    <property type="evidence" value="ECO:0007669"/>
    <property type="project" value="UniProtKB-UniRule"/>
</dbReference>
<proteinExistence type="inferred from homology"/>
<name>A0AA96JUZ8_9BACT</name>
<keyword evidence="15" id="KW-1185">Reference proteome</keyword>
<comment type="cofactor">
    <cofactor evidence="10">
        <name>Mg(2+)</name>
        <dbReference type="ChEBI" id="CHEBI:18420"/>
    </cofactor>
    <text evidence="10">Binds 1 Mg(2+) ion per subunit.</text>
</comment>
<accession>A0AA96JUZ8</accession>
<keyword evidence="6 10" id="KW-0784">Thiamine biosynthesis</keyword>
<dbReference type="RefSeq" id="WP_312741227.1">
    <property type="nucleotide sequence ID" value="NZ_CP116968.1"/>
</dbReference>
<dbReference type="NCBIfam" id="TIGR00693">
    <property type="entry name" value="thiE"/>
    <property type="match status" value="1"/>
</dbReference>
<feature type="binding site" evidence="10">
    <location>
        <begin position="39"/>
        <end position="43"/>
    </location>
    <ligand>
        <name>4-amino-2-methyl-5-(diphosphooxymethyl)pyrimidine</name>
        <dbReference type="ChEBI" id="CHEBI:57841"/>
    </ligand>
</feature>
<comment type="catalytic activity">
    <reaction evidence="7 10 11">
        <text>4-methyl-5-(2-phosphooxyethyl)-thiazole + 4-amino-2-methyl-5-(diphosphooxymethyl)pyrimidine + H(+) = thiamine phosphate + diphosphate</text>
        <dbReference type="Rhea" id="RHEA:22328"/>
        <dbReference type="ChEBI" id="CHEBI:15378"/>
        <dbReference type="ChEBI" id="CHEBI:33019"/>
        <dbReference type="ChEBI" id="CHEBI:37575"/>
        <dbReference type="ChEBI" id="CHEBI:57841"/>
        <dbReference type="ChEBI" id="CHEBI:58296"/>
        <dbReference type="EC" id="2.5.1.3"/>
    </reaction>
</comment>
<evidence type="ECO:0000256" key="4">
    <source>
        <dbReference type="ARBA" id="ARBA00022723"/>
    </source>
</evidence>
<gene>
    <name evidence="10 14" type="primary">thiE</name>
    <name evidence="14" type="ORF">PQG83_11895</name>
</gene>
<feature type="binding site" evidence="10">
    <location>
        <position position="139"/>
    </location>
    <ligand>
        <name>4-amino-2-methyl-5-(diphosphooxymethyl)pyrimidine</name>
        <dbReference type="ChEBI" id="CHEBI:57841"/>
    </ligand>
</feature>
<organism evidence="14 15">
    <name type="scientific">Candidatus Nitrospira neomarina</name>
    <dbReference type="NCBI Taxonomy" id="3020899"/>
    <lineage>
        <taxon>Bacteria</taxon>
        <taxon>Pseudomonadati</taxon>
        <taxon>Nitrospirota</taxon>
        <taxon>Nitrospiria</taxon>
        <taxon>Nitrospirales</taxon>
        <taxon>Nitrospiraceae</taxon>
        <taxon>Nitrospira</taxon>
    </lineage>
</organism>
<keyword evidence="5 10" id="KW-0460">Magnesium</keyword>
<evidence type="ECO:0000256" key="10">
    <source>
        <dbReference type="HAMAP-Rule" id="MF_00097"/>
    </source>
</evidence>
<dbReference type="GO" id="GO:0004789">
    <property type="term" value="F:thiamine-phosphate diphosphorylase activity"/>
    <property type="evidence" value="ECO:0007669"/>
    <property type="project" value="UniProtKB-UniRule"/>
</dbReference>
<feature type="domain" description="Thiamine phosphate synthase/TenI" evidence="13">
    <location>
        <begin position="9"/>
        <end position="190"/>
    </location>
</feature>
<dbReference type="KEGG" id="nneo:PQG83_11895"/>
<dbReference type="PANTHER" id="PTHR20857">
    <property type="entry name" value="THIAMINE-PHOSPHATE PYROPHOSPHORYLASE"/>
    <property type="match status" value="1"/>
</dbReference>
<keyword evidence="4 10" id="KW-0479">Metal-binding</keyword>
<comment type="catalytic activity">
    <reaction evidence="9 10 11">
        <text>2-[(2R,5Z)-2-carboxy-4-methylthiazol-5(2H)-ylidene]ethyl phosphate + 4-amino-2-methyl-5-(diphosphooxymethyl)pyrimidine + 2 H(+) = thiamine phosphate + CO2 + diphosphate</text>
        <dbReference type="Rhea" id="RHEA:47844"/>
        <dbReference type="ChEBI" id="CHEBI:15378"/>
        <dbReference type="ChEBI" id="CHEBI:16526"/>
        <dbReference type="ChEBI" id="CHEBI:33019"/>
        <dbReference type="ChEBI" id="CHEBI:37575"/>
        <dbReference type="ChEBI" id="CHEBI:57841"/>
        <dbReference type="ChEBI" id="CHEBI:62899"/>
        <dbReference type="EC" id="2.5.1.3"/>
    </reaction>
</comment>
<dbReference type="PANTHER" id="PTHR20857:SF15">
    <property type="entry name" value="THIAMINE-PHOSPHATE SYNTHASE"/>
    <property type="match status" value="1"/>
</dbReference>
<evidence type="ECO:0000256" key="5">
    <source>
        <dbReference type="ARBA" id="ARBA00022842"/>
    </source>
</evidence>
<dbReference type="Pfam" id="PF02581">
    <property type="entry name" value="TMP-TENI"/>
    <property type="match status" value="1"/>
</dbReference>
<comment type="similarity">
    <text evidence="10 11">Belongs to the thiamine-phosphate synthase family.</text>
</comment>
<dbReference type="CDD" id="cd00564">
    <property type="entry name" value="TMP_TenI"/>
    <property type="match status" value="1"/>
</dbReference>
<evidence type="ECO:0000256" key="2">
    <source>
        <dbReference type="ARBA" id="ARBA00005165"/>
    </source>
</evidence>
<evidence type="ECO:0000256" key="8">
    <source>
        <dbReference type="ARBA" id="ARBA00047851"/>
    </source>
</evidence>
<feature type="binding site" evidence="10">
    <location>
        <position position="72"/>
    </location>
    <ligand>
        <name>Mg(2+)</name>
        <dbReference type="ChEBI" id="CHEBI:18420"/>
    </ligand>
</feature>
<keyword evidence="3 10" id="KW-0808">Transferase</keyword>
<evidence type="ECO:0000256" key="12">
    <source>
        <dbReference type="RuleBase" id="RU004253"/>
    </source>
</evidence>
<dbReference type="HAMAP" id="MF_00097">
    <property type="entry name" value="TMP_synthase"/>
    <property type="match status" value="1"/>
</dbReference>
<evidence type="ECO:0000256" key="6">
    <source>
        <dbReference type="ARBA" id="ARBA00022977"/>
    </source>
</evidence>
<evidence type="ECO:0000256" key="11">
    <source>
        <dbReference type="RuleBase" id="RU003826"/>
    </source>
</evidence>
<evidence type="ECO:0000313" key="14">
    <source>
        <dbReference type="EMBL" id="WNM60465.1"/>
    </source>
</evidence>
<feature type="binding site" evidence="10">
    <location>
        <position position="110"/>
    </location>
    <ligand>
        <name>4-amino-2-methyl-5-(diphosphooxymethyl)pyrimidine</name>
        <dbReference type="ChEBI" id="CHEBI:57841"/>
    </ligand>
</feature>
<comment type="caution">
    <text evidence="10">Lacks conserved residue(s) required for the propagation of feature annotation.</text>
</comment>
<dbReference type="InterPro" id="IPR034291">
    <property type="entry name" value="TMP_synthase"/>
</dbReference>
<evidence type="ECO:0000256" key="7">
    <source>
        <dbReference type="ARBA" id="ARBA00047334"/>
    </source>
</evidence>
<dbReference type="SUPFAM" id="SSF51391">
    <property type="entry name" value="Thiamin phosphate synthase"/>
    <property type="match status" value="1"/>
</dbReference>
<evidence type="ECO:0000256" key="9">
    <source>
        <dbReference type="ARBA" id="ARBA00047883"/>
    </source>
</evidence>
<dbReference type="InterPro" id="IPR022998">
    <property type="entry name" value="ThiamineP_synth_TenI"/>
</dbReference>
<dbReference type="GO" id="GO:0005737">
    <property type="term" value="C:cytoplasm"/>
    <property type="evidence" value="ECO:0007669"/>
    <property type="project" value="TreeGrafter"/>
</dbReference>
<feature type="binding site" evidence="10">
    <location>
        <begin position="187"/>
        <end position="188"/>
    </location>
    <ligand>
        <name>2-[(2R,5Z)-2-carboxy-4-methylthiazol-5(2H)-ylidene]ethyl phosphate</name>
        <dbReference type="ChEBI" id="CHEBI:62899"/>
    </ligand>
</feature>
<feature type="binding site" evidence="10">
    <location>
        <position position="71"/>
    </location>
    <ligand>
        <name>4-amino-2-methyl-5-(diphosphooxymethyl)pyrimidine</name>
        <dbReference type="ChEBI" id="CHEBI:57841"/>
    </ligand>
</feature>
<feature type="binding site" evidence="10">
    <location>
        <begin position="136"/>
        <end position="138"/>
    </location>
    <ligand>
        <name>2-[(2R,5Z)-2-carboxy-4-methylthiazol-5(2H)-ylidene]ethyl phosphate</name>
        <dbReference type="ChEBI" id="CHEBI:62899"/>
    </ligand>
</feature>